<protein>
    <submittedName>
        <fullName evidence="2">YbjN domain-containing protein</fullName>
    </submittedName>
</protein>
<gene>
    <name evidence="2" type="ORF">ACFONP_03980</name>
</gene>
<evidence type="ECO:0000313" key="2">
    <source>
        <dbReference type="EMBL" id="MFC3301882.1"/>
    </source>
</evidence>
<dbReference type="RefSeq" id="WP_189573712.1">
    <property type="nucleotide sequence ID" value="NZ_BMXU01000001.1"/>
</dbReference>
<organism evidence="2 3">
    <name type="scientific">Parvularcula lutaonensis</name>
    <dbReference type="NCBI Taxonomy" id="491923"/>
    <lineage>
        <taxon>Bacteria</taxon>
        <taxon>Pseudomonadati</taxon>
        <taxon>Pseudomonadota</taxon>
        <taxon>Alphaproteobacteria</taxon>
        <taxon>Parvularculales</taxon>
        <taxon>Parvularculaceae</taxon>
        <taxon>Parvularcula</taxon>
    </lineage>
</organism>
<name>A0ABV7MAD6_9PROT</name>
<feature type="signal peptide" evidence="1">
    <location>
        <begin position="1"/>
        <end position="19"/>
    </location>
</feature>
<dbReference type="Pfam" id="PF10722">
    <property type="entry name" value="YbjN"/>
    <property type="match status" value="1"/>
</dbReference>
<keyword evidence="3" id="KW-1185">Reference proteome</keyword>
<keyword evidence="1" id="KW-0732">Signal</keyword>
<proteinExistence type="predicted"/>
<sequence>MKALLAGAAAFLAFGAASAQDLRPVTESLTAQDIERVMEEAGLSPTMTFDADTGAPVATGNADGVIFVVRAVDCEGNPQRCGQLVMFANFDLRRPITDRDFRIVNSFNDGNKNGRAYVLEGSAQIGVDYVIDLTGGVTDEHIRNRLDRWPGIIGKFRQDMQQAYAGS</sequence>
<feature type="chain" id="PRO_5046988453" evidence="1">
    <location>
        <begin position="20"/>
        <end position="167"/>
    </location>
</feature>
<dbReference type="Proteomes" id="UP001595607">
    <property type="component" value="Unassembled WGS sequence"/>
</dbReference>
<dbReference type="InterPro" id="IPR019660">
    <property type="entry name" value="Put_sensory_transdc_reg_YbjN"/>
</dbReference>
<accession>A0ABV7MAD6</accession>
<dbReference type="EMBL" id="JBHRVA010000002">
    <property type="protein sequence ID" value="MFC3301882.1"/>
    <property type="molecule type" value="Genomic_DNA"/>
</dbReference>
<comment type="caution">
    <text evidence="2">The sequence shown here is derived from an EMBL/GenBank/DDBJ whole genome shotgun (WGS) entry which is preliminary data.</text>
</comment>
<evidence type="ECO:0000313" key="3">
    <source>
        <dbReference type="Proteomes" id="UP001595607"/>
    </source>
</evidence>
<evidence type="ECO:0000256" key="1">
    <source>
        <dbReference type="SAM" id="SignalP"/>
    </source>
</evidence>
<reference evidence="3" key="1">
    <citation type="journal article" date="2019" name="Int. J. Syst. Evol. Microbiol.">
        <title>The Global Catalogue of Microorganisms (GCM) 10K type strain sequencing project: providing services to taxonomists for standard genome sequencing and annotation.</title>
        <authorList>
            <consortium name="The Broad Institute Genomics Platform"/>
            <consortium name="The Broad Institute Genome Sequencing Center for Infectious Disease"/>
            <person name="Wu L."/>
            <person name="Ma J."/>
        </authorList>
    </citation>
    <scope>NUCLEOTIDE SEQUENCE [LARGE SCALE GENOMIC DNA]</scope>
    <source>
        <strain evidence="3">KCTC 22245</strain>
    </source>
</reference>